<protein>
    <recommendedName>
        <fullName evidence="4">Glycosyltransferase RgtA/B/C/D-like domain-containing protein</fullName>
    </recommendedName>
</protein>
<sequence length="485" mass="56675">MLRKILPCLIIFITVLLLYYPAIFTYFSQDDFFHFKVSQTDGSLRQFVNLFTFHPFFEKGIAFYRPIFREAIFNIFYSLFGLNPYPFRIVQFLLLFLNSLLAYHLIYKFFKNKYLSFFVAFFYAICSAQVSPLYYLAGGIQALGTTTFLLLTLILILNNSFFAFITFLLALGSHELTSIIPFLISALLFIQYPFSKALKNVWKVLPFFLVLLIYLYLEITRIGFSASEKQYQTVLSLKTTLNSYIWYTGWALGLPEMLIDFVLPGFKLNPNLMRYWGSYYYIIFSTFLISLLLLSTGSIYLIMKRNKLFFDKKFLFFVFWFVFSLAPVILLPLHKSTQYLETGLVAFWTIIGLIILNIYRLKTLRIFCIVLIISLFTLSATSAILQRTTYWAAERGRYAKQLIKQLTAVYPVLPKGAIVYFKNDPNYPSLTHEWGSSSKQAALILNNADALRLIYKDPTIKVYYEDLEKPDYSENNIYPLVAKWE</sequence>
<proteinExistence type="predicted"/>
<feature type="transmembrane region" description="Helical" evidence="1">
    <location>
        <begin position="278"/>
        <end position="302"/>
    </location>
</feature>
<evidence type="ECO:0000313" key="3">
    <source>
        <dbReference type="Proteomes" id="UP000177057"/>
    </source>
</evidence>
<feature type="transmembrane region" description="Helical" evidence="1">
    <location>
        <begin position="89"/>
        <end position="107"/>
    </location>
</feature>
<evidence type="ECO:0008006" key="4">
    <source>
        <dbReference type="Google" id="ProtNLM"/>
    </source>
</evidence>
<evidence type="ECO:0000256" key="1">
    <source>
        <dbReference type="SAM" id="Phobius"/>
    </source>
</evidence>
<feature type="transmembrane region" description="Helical" evidence="1">
    <location>
        <begin position="7"/>
        <end position="27"/>
    </location>
</feature>
<dbReference type="EMBL" id="MFDV01000010">
    <property type="protein sequence ID" value="OGE72244.1"/>
    <property type="molecule type" value="Genomic_DNA"/>
</dbReference>
<feature type="transmembrane region" description="Helical" evidence="1">
    <location>
        <begin position="339"/>
        <end position="359"/>
    </location>
</feature>
<feature type="transmembrane region" description="Helical" evidence="1">
    <location>
        <begin position="244"/>
        <end position="266"/>
    </location>
</feature>
<feature type="transmembrane region" description="Helical" evidence="1">
    <location>
        <begin position="114"/>
        <end position="136"/>
    </location>
</feature>
<gene>
    <name evidence="2" type="ORF">A3H40_02590</name>
</gene>
<feature type="transmembrane region" description="Helical" evidence="1">
    <location>
        <begin position="366"/>
        <end position="385"/>
    </location>
</feature>
<feature type="transmembrane region" description="Helical" evidence="1">
    <location>
        <begin position="206"/>
        <end position="224"/>
    </location>
</feature>
<reference evidence="2 3" key="1">
    <citation type="journal article" date="2016" name="Nat. Commun.">
        <title>Thousands of microbial genomes shed light on interconnected biogeochemical processes in an aquifer system.</title>
        <authorList>
            <person name="Anantharaman K."/>
            <person name="Brown C.T."/>
            <person name="Hug L.A."/>
            <person name="Sharon I."/>
            <person name="Castelle C.J."/>
            <person name="Probst A.J."/>
            <person name="Thomas B.C."/>
            <person name="Singh A."/>
            <person name="Wilkins M.J."/>
            <person name="Karaoz U."/>
            <person name="Brodie E.L."/>
            <person name="Williams K.H."/>
            <person name="Hubbard S.S."/>
            <person name="Banfield J.F."/>
        </authorList>
    </citation>
    <scope>NUCLEOTIDE SEQUENCE [LARGE SCALE GENOMIC DNA]</scope>
</reference>
<keyword evidence="1" id="KW-0812">Transmembrane</keyword>
<keyword evidence="1" id="KW-0472">Membrane</keyword>
<name>A0A1F5N3M4_9BACT</name>
<comment type="caution">
    <text evidence="2">The sequence shown here is derived from an EMBL/GenBank/DDBJ whole genome shotgun (WGS) entry which is preliminary data.</text>
</comment>
<keyword evidence="1" id="KW-1133">Transmembrane helix</keyword>
<feature type="transmembrane region" description="Helical" evidence="1">
    <location>
        <begin position="176"/>
        <end position="194"/>
    </location>
</feature>
<feature type="transmembrane region" description="Helical" evidence="1">
    <location>
        <begin position="314"/>
        <end position="333"/>
    </location>
</feature>
<organism evidence="2 3">
    <name type="scientific">Candidatus Daviesbacteria bacterium RIFCSPLOWO2_02_FULL_38_15</name>
    <dbReference type="NCBI Taxonomy" id="1797794"/>
    <lineage>
        <taxon>Bacteria</taxon>
        <taxon>Candidatus Daviesiibacteriota</taxon>
    </lineage>
</organism>
<dbReference type="STRING" id="1797794.A3H40_02590"/>
<evidence type="ECO:0000313" key="2">
    <source>
        <dbReference type="EMBL" id="OGE72244.1"/>
    </source>
</evidence>
<feature type="transmembrane region" description="Helical" evidence="1">
    <location>
        <begin position="148"/>
        <end position="169"/>
    </location>
</feature>
<accession>A0A1F5N3M4</accession>
<dbReference type="Proteomes" id="UP000177057">
    <property type="component" value="Unassembled WGS sequence"/>
</dbReference>
<dbReference type="AlphaFoldDB" id="A0A1F5N3M4"/>